<sequence length="73" mass="8577">MTKQTKLRTYEIVPNTNISFPIGTILTVEKLYDILDFFTVFSKHKKHSIDINRLLNISKKNTKKCEYNRCSPV</sequence>
<proteinExistence type="predicted"/>
<name>Q12YN1_METBU</name>
<accession>Q12YN1</accession>
<gene>
    <name evidence="1" type="ordered locus">Mbur_0460</name>
</gene>
<protein>
    <submittedName>
        <fullName evidence="1">Uncharacterized protein</fullName>
    </submittedName>
</protein>
<dbReference type="HOGENOM" id="CLU_2695753_0_0_2"/>
<organism evidence="1 2">
    <name type="scientific">Methanococcoides burtonii (strain DSM 6242 / NBRC 107633 / OCM 468 / ACE-M)</name>
    <dbReference type="NCBI Taxonomy" id="259564"/>
    <lineage>
        <taxon>Archaea</taxon>
        <taxon>Methanobacteriati</taxon>
        <taxon>Methanobacteriota</taxon>
        <taxon>Stenosarchaea group</taxon>
        <taxon>Methanomicrobia</taxon>
        <taxon>Methanosarcinales</taxon>
        <taxon>Methanosarcinaceae</taxon>
        <taxon>Methanococcoides</taxon>
    </lineage>
</organism>
<evidence type="ECO:0000313" key="2">
    <source>
        <dbReference type="Proteomes" id="UP000001979"/>
    </source>
</evidence>
<dbReference type="Proteomes" id="UP000001979">
    <property type="component" value="Chromosome"/>
</dbReference>
<dbReference type="KEGG" id="mbu:Mbur_0460"/>
<evidence type="ECO:0000313" key="1">
    <source>
        <dbReference type="EMBL" id="ABE51445.1"/>
    </source>
</evidence>
<dbReference type="AlphaFoldDB" id="Q12YN1"/>
<dbReference type="EMBL" id="CP000300">
    <property type="protein sequence ID" value="ABE51445.1"/>
    <property type="molecule type" value="Genomic_DNA"/>
</dbReference>
<keyword evidence="2" id="KW-1185">Reference proteome</keyword>
<reference evidence="2" key="1">
    <citation type="journal article" date="2009" name="ISME J.">
        <title>The genome sequence of the psychrophilic archaeon, Methanococcoides burtonii: the role of genome evolution in cold adaptation.</title>
        <authorList>
            <person name="Allen M.A."/>
            <person name="Lauro F.M."/>
            <person name="Williams T.J."/>
            <person name="Burg D."/>
            <person name="Siddiqui K.S."/>
            <person name="De Francisci D."/>
            <person name="Chong K.W."/>
            <person name="Pilak O."/>
            <person name="Chew H.H."/>
            <person name="De Maere M.Z."/>
            <person name="Ting L."/>
            <person name="Katrib M."/>
            <person name="Ng C."/>
            <person name="Sowers K.R."/>
            <person name="Galperin M.Y."/>
            <person name="Anderson I.J."/>
            <person name="Ivanova N."/>
            <person name="Dalin E."/>
            <person name="Martinez M."/>
            <person name="Lapidus A."/>
            <person name="Hauser L."/>
            <person name="Land M."/>
            <person name="Thomas T."/>
            <person name="Cavicchioli R."/>
        </authorList>
    </citation>
    <scope>NUCLEOTIDE SEQUENCE [LARGE SCALE GENOMIC DNA]</scope>
    <source>
        <strain evidence="2">DSM 6242 / NBRC 107633 / OCM 468 / ACE-M</strain>
    </source>
</reference>